<gene>
    <name evidence="2" type="ORF">INT45_007233</name>
</gene>
<protein>
    <submittedName>
        <fullName evidence="2">Uncharacterized protein</fullName>
    </submittedName>
</protein>
<sequence>MDLYNICAADNSILSTRNRTFLSDLASLIILHSSTAHTTGSQYRFIAQRQGAAHAIILVQTQVERNKYDSLIRQHFPQQLQRNRQPDFDKFSKLCYKEQIETLQYLRSPSRKRNIAEAQNSAALKIPQLQAIIYEATNSSSSSSPPSAEEERSNTEHPNSTIISSSNEIIHNNNTTNTIKPTIFYNPCILQHSLDPPFSFTYAAPSSDTSIFDGLRAPPHLIFAMSAFDYFRTVPVKEWMLLDILKSYDNKFNNVTLSALCNRIKQDLNEKIYSKQGVKWREGITAIKEQMQVTLSKLHCVKESYNKGNMNSTPEVPKVQVEKLADNMMFGGKGNENNFFSNNSRAENPPSTHTGSLESHIASDGDNQQHDGPDVFESLPINDNTGPNNSAATLPNKVVVNHNQKKYTIRTPANNTTASPHKQKLTR</sequence>
<dbReference type="Proteomes" id="UP000646827">
    <property type="component" value="Unassembled WGS sequence"/>
</dbReference>
<feature type="compositionally biased region" description="Polar residues" evidence="1">
    <location>
        <begin position="335"/>
        <end position="357"/>
    </location>
</feature>
<reference evidence="2 3" key="1">
    <citation type="submission" date="2020-12" db="EMBL/GenBank/DDBJ databases">
        <title>Metabolic potential, ecology and presence of endohyphal bacteria is reflected in genomic diversity of Mucoromycotina.</title>
        <authorList>
            <person name="Muszewska A."/>
            <person name="Okrasinska A."/>
            <person name="Steczkiewicz K."/>
            <person name="Drgas O."/>
            <person name="Orlowska M."/>
            <person name="Perlinska-Lenart U."/>
            <person name="Aleksandrzak-Piekarczyk T."/>
            <person name="Szatraj K."/>
            <person name="Zielenkiewicz U."/>
            <person name="Pilsyk S."/>
            <person name="Malc E."/>
            <person name="Mieczkowski P."/>
            <person name="Kruszewska J.S."/>
            <person name="Biernat P."/>
            <person name="Pawlowska J."/>
        </authorList>
    </citation>
    <scope>NUCLEOTIDE SEQUENCE [LARGE SCALE GENOMIC DNA]</scope>
    <source>
        <strain evidence="2 3">CBS 142.35</strain>
    </source>
</reference>
<comment type="caution">
    <text evidence="2">The sequence shown here is derived from an EMBL/GenBank/DDBJ whole genome shotgun (WGS) entry which is preliminary data.</text>
</comment>
<feature type="region of interest" description="Disordered" evidence="1">
    <location>
        <begin position="335"/>
        <end position="427"/>
    </location>
</feature>
<feature type="compositionally biased region" description="Polar residues" evidence="1">
    <location>
        <begin position="381"/>
        <end position="393"/>
    </location>
</feature>
<evidence type="ECO:0000256" key="1">
    <source>
        <dbReference type="SAM" id="MobiDB-lite"/>
    </source>
</evidence>
<feature type="compositionally biased region" description="Polar residues" evidence="1">
    <location>
        <begin position="411"/>
        <end position="420"/>
    </location>
</feature>
<keyword evidence="3" id="KW-1185">Reference proteome</keyword>
<feature type="region of interest" description="Disordered" evidence="1">
    <location>
        <begin position="137"/>
        <end position="161"/>
    </location>
</feature>
<organism evidence="2 3">
    <name type="scientific">Circinella minor</name>
    <dbReference type="NCBI Taxonomy" id="1195481"/>
    <lineage>
        <taxon>Eukaryota</taxon>
        <taxon>Fungi</taxon>
        <taxon>Fungi incertae sedis</taxon>
        <taxon>Mucoromycota</taxon>
        <taxon>Mucoromycotina</taxon>
        <taxon>Mucoromycetes</taxon>
        <taxon>Mucorales</taxon>
        <taxon>Lichtheimiaceae</taxon>
        <taxon>Circinella</taxon>
    </lineage>
</organism>
<proteinExistence type="predicted"/>
<dbReference type="AlphaFoldDB" id="A0A8H7RWS4"/>
<feature type="compositionally biased region" description="Basic and acidic residues" evidence="1">
    <location>
        <begin position="361"/>
        <end position="373"/>
    </location>
</feature>
<dbReference type="EMBL" id="JAEPRB010000254">
    <property type="protein sequence ID" value="KAG2218070.1"/>
    <property type="molecule type" value="Genomic_DNA"/>
</dbReference>
<evidence type="ECO:0000313" key="3">
    <source>
        <dbReference type="Proteomes" id="UP000646827"/>
    </source>
</evidence>
<accession>A0A8H7RWS4</accession>
<evidence type="ECO:0000313" key="2">
    <source>
        <dbReference type="EMBL" id="KAG2218070.1"/>
    </source>
</evidence>
<name>A0A8H7RWS4_9FUNG</name>